<dbReference type="Proteomes" id="UP001047646">
    <property type="component" value="Chromosome"/>
</dbReference>
<evidence type="ECO:0000256" key="4">
    <source>
        <dbReference type="ARBA" id="ARBA00022842"/>
    </source>
</evidence>
<evidence type="ECO:0000256" key="2">
    <source>
        <dbReference type="ARBA" id="ARBA00022723"/>
    </source>
</evidence>
<sequence length="151" mass="17225">MLGAAEFRTVVEHAPLVAMDLIVLNDRGEVLLGRRLNRPAQGFWFTPGGRIRKGESLDDAFLRISRDELGVSVPRADVRLLGVFEHFYADSAFAEDIASGTHYVVLAHQLRLDDEAIARLPLEQHDEYRWVDLRTTDLSVHQHVRDYFELS</sequence>
<reference evidence="6" key="1">
    <citation type="journal article" date="2021" name="Microorganisms">
        <title>The Ever-Expanding Pseudomonas Genus: Description of 43 New Species and Partition of the Pseudomonas putida Group.</title>
        <authorList>
            <person name="Girard L."/>
            <person name="Lood C."/>
            <person name="Hofte M."/>
            <person name="Vandamme P."/>
            <person name="Rokni-Zadeh H."/>
            <person name="van Noort V."/>
            <person name="Lavigne R."/>
            <person name="De Mot R."/>
        </authorList>
    </citation>
    <scope>NUCLEOTIDE SEQUENCE</scope>
    <source>
        <strain evidence="6">COW39</strain>
    </source>
</reference>
<keyword evidence="4" id="KW-0460">Magnesium</keyword>
<keyword evidence="2" id="KW-0479">Metal-binding</keyword>
<keyword evidence="6" id="KW-0326">Glycosidase</keyword>
<name>A0ABX8MEX1_9PSED</name>
<dbReference type="GO" id="GO:0047917">
    <property type="term" value="F:GDP-glucosidase activity"/>
    <property type="evidence" value="ECO:0007669"/>
    <property type="project" value="UniProtKB-EC"/>
</dbReference>
<evidence type="ECO:0000313" key="6">
    <source>
        <dbReference type="EMBL" id="QXH37625.1"/>
    </source>
</evidence>
<comment type="cofactor">
    <cofactor evidence="1">
        <name>Mg(2+)</name>
        <dbReference type="ChEBI" id="CHEBI:18420"/>
    </cofactor>
</comment>
<evidence type="ECO:0000313" key="7">
    <source>
        <dbReference type="Proteomes" id="UP001047646"/>
    </source>
</evidence>
<dbReference type="InterPro" id="IPR000086">
    <property type="entry name" value="NUDIX_hydrolase_dom"/>
</dbReference>
<dbReference type="PIRSF" id="PIRSF037599">
    <property type="entry name" value="GDPMH"/>
    <property type="match status" value="1"/>
</dbReference>
<accession>A0ABX8MEX1</accession>
<dbReference type="InterPro" id="IPR033715">
    <property type="entry name" value="GDPMH"/>
</dbReference>
<dbReference type="NCBIfam" id="NF011963">
    <property type="entry name" value="PRK15434.1"/>
    <property type="match status" value="1"/>
</dbReference>
<dbReference type="PROSITE" id="PS51462">
    <property type="entry name" value="NUDIX"/>
    <property type="match status" value="1"/>
</dbReference>
<organism evidence="6 7">
    <name type="scientific">Pseudomonas muyukensis</name>
    <dbReference type="NCBI Taxonomy" id="2842357"/>
    <lineage>
        <taxon>Bacteria</taxon>
        <taxon>Pseudomonadati</taxon>
        <taxon>Pseudomonadota</taxon>
        <taxon>Gammaproteobacteria</taxon>
        <taxon>Pseudomonadales</taxon>
        <taxon>Pseudomonadaceae</taxon>
        <taxon>Pseudomonas</taxon>
    </lineage>
</organism>
<dbReference type="PANTHER" id="PTHR43046">
    <property type="entry name" value="GDP-MANNOSE MANNOSYL HYDROLASE"/>
    <property type="match status" value="1"/>
</dbReference>
<evidence type="ECO:0000256" key="3">
    <source>
        <dbReference type="ARBA" id="ARBA00022801"/>
    </source>
</evidence>
<keyword evidence="3 6" id="KW-0378">Hydrolase</keyword>
<gene>
    <name evidence="6" type="ORF">KSS95_09860</name>
</gene>
<evidence type="ECO:0000259" key="5">
    <source>
        <dbReference type="PROSITE" id="PS51462"/>
    </source>
</evidence>
<dbReference type="Pfam" id="PF00293">
    <property type="entry name" value="NUDIX"/>
    <property type="match status" value="1"/>
</dbReference>
<feature type="domain" description="Nudix hydrolase" evidence="5">
    <location>
        <begin position="14"/>
        <end position="151"/>
    </location>
</feature>
<evidence type="ECO:0000256" key="1">
    <source>
        <dbReference type="ARBA" id="ARBA00001946"/>
    </source>
</evidence>
<dbReference type="PANTHER" id="PTHR43046:SF12">
    <property type="entry name" value="GDP-MANNOSE MANNOSYL HYDROLASE"/>
    <property type="match status" value="1"/>
</dbReference>
<dbReference type="CDD" id="cd03430">
    <property type="entry name" value="NUDIX_GDPMH_NudD"/>
    <property type="match status" value="1"/>
</dbReference>
<protein>
    <submittedName>
        <fullName evidence="6">GDP-mannose mannosyl hydrolase</fullName>
        <ecNumber evidence="6">3.2.1.42</ecNumber>
    </submittedName>
</protein>
<keyword evidence="7" id="KW-1185">Reference proteome</keyword>
<dbReference type="EMBL" id="CP077073">
    <property type="protein sequence ID" value="QXH37625.1"/>
    <property type="molecule type" value="Genomic_DNA"/>
</dbReference>
<proteinExistence type="predicted"/>
<dbReference type="EC" id="3.2.1.42" evidence="6"/>